<evidence type="ECO:0000313" key="1">
    <source>
        <dbReference type="EMBL" id="JAH68870.1"/>
    </source>
</evidence>
<dbReference type="AlphaFoldDB" id="A0A0E9UUK7"/>
<dbReference type="EMBL" id="GBXM01039707">
    <property type="protein sequence ID" value="JAH68870.1"/>
    <property type="molecule type" value="Transcribed_RNA"/>
</dbReference>
<organism evidence="1">
    <name type="scientific">Anguilla anguilla</name>
    <name type="common">European freshwater eel</name>
    <name type="synonym">Muraena anguilla</name>
    <dbReference type="NCBI Taxonomy" id="7936"/>
    <lineage>
        <taxon>Eukaryota</taxon>
        <taxon>Metazoa</taxon>
        <taxon>Chordata</taxon>
        <taxon>Craniata</taxon>
        <taxon>Vertebrata</taxon>
        <taxon>Euteleostomi</taxon>
        <taxon>Actinopterygii</taxon>
        <taxon>Neopterygii</taxon>
        <taxon>Teleostei</taxon>
        <taxon>Anguilliformes</taxon>
        <taxon>Anguillidae</taxon>
        <taxon>Anguilla</taxon>
    </lineage>
</organism>
<protein>
    <submittedName>
        <fullName evidence="1">Uncharacterized protein</fullName>
    </submittedName>
</protein>
<sequence length="29" mass="3552">MCDSLLLIFILHFFYGKILERLKIERRPS</sequence>
<accession>A0A0E9UUK7</accession>
<reference evidence="1" key="1">
    <citation type="submission" date="2014-11" db="EMBL/GenBank/DDBJ databases">
        <authorList>
            <person name="Amaro Gonzalez C."/>
        </authorList>
    </citation>
    <scope>NUCLEOTIDE SEQUENCE</scope>
</reference>
<name>A0A0E9UUK7_ANGAN</name>
<reference evidence="1" key="2">
    <citation type="journal article" date="2015" name="Fish Shellfish Immunol.">
        <title>Early steps in the European eel (Anguilla anguilla)-Vibrio vulnificus interaction in the gills: Role of the RtxA13 toxin.</title>
        <authorList>
            <person name="Callol A."/>
            <person name="Pajuelo D."/>
            <person name="Ebbesson L."/>
            <person name="Teles M."/>
            <person name="MacKenzie S."/>
            <person name="Amaro C."/>
        </authorList>
    </citation>
    <scope>NUCLEOTIDE SEQUENCE</scope>
</reference>
<proteinExistence type="predicted"/>